<dbReference type="AlphaFoldDB" id="A0A6G5AC98"/>
<dbReference type="EMBL" id="GIKN01005517">
    <property type="protein sequence ID" value="NIE47790.1"/>
    <property type="molecule type" value="Transcribed_RNA"/>
</dbReference>
<organism evidence="1">
    <name type="scientific">Rhipicephalus microplus</name>
    <name type="common">Cattle tick</name>
    <name type="synonym">Boophilus microplus</name>
    <dbReference type="NCBI Taxonomy" id="6941"/>
    <lineage>
        <taxon>Eukaryota</taxon>
        <taxon>Metazoa</taxon>
        <taxon>Ecdysozoa</taxon>
        <taxon>Arthropoda</taxon>
        <taxon>Chelicerata</taxon>
        <taxon>Arachnida</taxon>
        <taxon>Acari</taxon>
        <taxon>Parasitiformes</taxon>
        <taxon>Ixodida</taxon>
        <taxon>Ixodoidea</taxon>
        <taxon>Ixodidae</taxon>
        <taxon>Rhipicephalinae</taxon>
        <taxon>Rhipicephalus</taxon>
        <taxon>Boophilus</taxon>
    </lineage>
</organism>
<dbReference type="PANTHER" id="PTHR33395">
    <property type="entry name" value="TRANSCRIPTASE, PUTATIVE-RELATED-RELATED"/>
    <property type="match status" value="1"/>
</dbReference>
<dbReference type="GO" id="GO:0007508">
    <property type="term" value="P:larval heart development"/>
    <property type="evidence" value="ECO:0007669"/>
    <property type="project" value="TreeGrafter"/>
</dbReference>
<dbReference type="GO" id="GO:0031012">
    <property type="term" value="C:extracellular matrix"/>
    <property type="evidence" value="ECO:0007669"/>
    <property type="project" value="TreeGrafter"/>
</dbReference>
<evidence type="ECO:0000313" key="1">
    <source>
        <dbReference type="EMBL" id="NIE47790.1"/>
    </source>
</evidence>
<protein>
    <submittedName>
        <fullName evidence="1">Putative tick transposon</fullName>
    </submittedName>
</protein>
<dbReference type="GO" id="GO:0061343">
    <property type="term" value="P:cell adhesion involved in heart morphogenesis"/>
    <property type="evidence" value="ECO:0007669"/>
    <property type="project" value="TreeGrafter"/>
</dbReference>
<accession>A0A6G5AC98</accession>
<sequence length="176" mass="19396">MLQSNLRRFWKAIKPDNKSAISLCDNMGTPIADSEVPDALNLAFCSVFTKASTDALPHFPYFNFPPMEGIEFRAEGIVKVIDSLKCSSSCGIDGINANRTAREISTRIALHVKYACSAILCIIFQHSLDTGTVPDDWRTGKVIPVFKKGDRSSLGNYCPNSLTSICSKIMEHVIYS</sequence>
<reference evidence="1" key="1">
    <citation type="submission" date="2020-03" db="EMBL/GenBank/DDBJ databases">
        <title>A transcriptome and proteome of the tick Rhipicephalus microplus shaped by the genetic composition of its hosts and developmental stage.</title>
        <authorList>
            <person name="Garcia G.R."/>
            <person name="Ribeiro J.M.C."/>
            <person name="Maruyama S.R."/>
            <person name="Gardinasse L.G."/>
            <person name="Nelson K."/>
            <person name="Ferreira B.R."/>
            <person name="Andrade T.G."/>
            <person name="Santos I.K.F.M."/>
        </authorList>
    </citation>
    <scope>NUCLEOTIDE SEQUENCE</scope>
    <source>
        <strain evidence="1">NSGR</strain>
        <tissue evidence="1">Salivary glands</tissue>
    </source>
</reference>
<proteinExistence type="predicted"/>
<name>A0A6G5AC98_RHIMP</name>
<dbReference type="PANTHER" id="PTHR33395:SF22">
    <property type="entry name" value="REVERSE TRANSCRIPTASE DOMAIN-CONTAINING PROTEIN"/>
    <property type="match status" value="1"/>
</dbReference>